<protein>
    <submittedName>
        <fullName evidence="3">DUF4367 domain-containing protein</fullName>
    </submittedName>
</protein>
<evidence type="ECO:0000313" key="3">
    <source>
        <dbReference type="EMBL" id="MCC2130234.1"/>
    </source>
</evidence>
<dbReference type="Pfam" id="PF14285">
    <property type="entry name" value="DUF4367"/>
    <property type="match status" value="1"/>
</dbReference>
<dbReference type="AlphaFoldDB" id="A0AAE3DGD6"/>
<organism evidence="3 4">
    <name type="scientific">Brotocaccenecus cirricatena</name>
    <dbReference type="NCBI Taxonomy" id="3064195"/>
    <lineage>
        <taxon>Bacteria</taxon>
        <taxon>Bacillati</taxon>
        <taxon>Bacillota</taxon>
        <taxon>Clostridia</taxon>
        <taxon>Eubacteriales</taxon>
        <taxon>Oscillospiraceae</taxon>
        <taxon>Brotocaccenecus</taxon>
    </lineage>
</organism>
<dbReference type="EMBL" id="JAJEPW010000040">
    <property type="protein sequence ID" value="MCC2130234.1"/>
    <property type="molecule type" value="Genomic_DNA"/>
</dbReference>
<evidence type="ECO:0000256" key="1">
    <source>
        <dbReference type="SAM" id="Phobius"/>
    </source>
</evidence>
<accession>A0AAE3DGD6</accession>
<reference evidence="3" key="1">
    <citation type="submission" date="2021-10" db="EMBL/GenBank/DDBJ databases">
        <title>Anaerobic single-cell dispensing facilitates the cultivation of human gut bacteria.</title>
        <authorList>
            <person name="Afrizal A."/>
        </authorList>
    </citation>
    <scope>NUCLEOTIDE SEQUENCE</scope>
    <source>
        <strain evidence="3">CLA-AA-H272</strain>
    </source>
</reference>
<gene>
    <name evidence="3" type="ORF">LKD37_12060</name>
</gene>
<keyword evidence="1" id="KW-0472">Membrane</keyword>
<keyword evidence="1" id="KW-1133">Transmembrane helix</keyword>
<evidence type="ECO:0000259" key="2">
    <source>
        <dbReference type="Pfam" id="PF14285"/>
    </source>
</evidence>
<proteinExistence type="predicted"/>
<comment type="caution">
    <text evidence="3">The sequence shown here is derived from an EMBL/GenBank/DDBJ whole genome shotgun (WGS) entry which is preliminary data.</text>
</comment>
<sequence>MTDNLLKTALREAASREFAGIPQSDGDITYTFSPRFTRRMNRLTKAEKSWLWRMTSTASKRAAAAGIAMMLIALTACSIPAIREPVATFFKETYENCVRFFTGNAGADRIAERYTLTELPDGFEAVYTVDNDASFTVVYRNEDGEEIILSQSVGADYWIDIDTQHGTLTEIDLSGVTVTLYEADGCMVALWQQDEYAFDLTVYGSLDRERVLRLVNSVQHP</sequence>
<dbReference type="RefSeq" id="WP_302929450.1">
    <property type="nucleotide sequence ID" value="NZ_JAJEPW010000040.1"/>
</dbReference>
<feature type="transmembrane region" description="Helical" evidence="1">
    <location>
        <begin position="62"/>
        <end position="82"/>
    </location>
</feature>
<keyword evidence="4" id="KW-1185">Reference proteome</keyword>
<keyword evidence="1" id="KW-0812">Transmembrane</keyword>
<feature type="domain" description="DUF4367" evidence="2">
    <location>
        <begin position="114"/>
        <end position="218"/>
    </location>
</feature>
<evidence type="ECO:0000313" key="4">
    <source>
        <dbReference type="Proteomes" id="UP001199319"/>
    </source>
</evidence>
<dbReference type="InterPro" id="IPR025377">
    <property type="entry name" value="DUF4367"/>
</dbReference>
<name>A0AAE3DGD6_9FIRM</name>
<dbReference type="Proteomes" id="UP001199319">
    <property type="component" value="Unassembled WGS sequence"/>
</dbReference>